<dbReference type="InterPro" id="IPR015943">
    <property type="entry name" value="WD40/YVTN_repeat-like_dom_sf"/>
</dbReference>
<dbReference type="PROSITE" id="PS00678">
    <property type="entry name" value="WD_REPEATS_1"/>
    <property type="match status" value="1"/>
</dbReference>
<dbReference type="Gene3D" id="2.60.40.10">
    <property type="entry name" value="Immunoglobulins"/>
    <property type="match status" value="1"/>
</dbReference>
<organism evidence="5 6">
    <name type="scientific">Albugo candida</name>
    <dbReference type="NCBI Taxonomy" id="65357"/>
    <lineage>
        <taxon>Eukaryota</taxon>
        <taxon>Sar</taxon>
        <taxon>Stramenopiles</taxon>
        <taxon>Oomycota</taxon>
        <taxon>Peronosporomycetes</taxon>
        <taxon>Albuginales</taxon>
        <taxon>Albuginaceae</taxon>
        <taxon>Albugo</taxon>
    </lineage>
</organism>
<keyword evidence="6" id="KW-1185">Reference proteome</keyword>
<accession>A0A024GNW7</accession>
<dbReference type="SUPFAM" id="SSF48726">
    <property type="entry name" value="Immunoglobulin"/>
    <property type="match status" value="1"/>
</dbReference>
<dbReference type="InterPro" id="IPR013783">
    <property type="entry name" value="Ig-like_fold"/>
</dbReference>
<dbReference type="Gene3D" id="2.130.10.10">
    <property type="entry name" value="YVTN repeat-like/Quinoprotein amine dehydrogenase"/>
    <property type="match status" value="1"/>
</dbReference>
<keyword evidence="1 3" id="KW-0853">WD repeat</keyword>
<dbReference type="AlphaFoldDB" id="A0A024GNW7"/>
<comment type="caution">
    <text evidence="5">The sequence shown here is derived from an EMBL/GenBank/DDBJ whole genome shotgun (WGS) entry which is preliminary data.</text>
</comment>
<gene>
    <name evidence="5" type="ORF">BN9_093020</name>
</gene>
<dbReference type="InterPro" id="IPR036179">
    <property type="entry name" value="Ig-like_dom_sf"/>
</dbReference>
<dbReference type="SMART" id="SM00409">
    <property type="entry name" value="IG"/>
    <property type="match status" value="1"/>
</dbReference>
<dbReference type="PROSITE" id="PS50082">
    <property type="entry name" value="WD_REPEATS_2"/>
    <property type="match status" value="1"/>
</dbReference>
<evidence type="ECO:0000256" key="2">
    <source>
        <dbReference type="ARBA" id="ARBA00022737"/>
    </source>
</evidence>
<evidence type="ECO:0000256" key="1">
    <source>
        <dbReference type="ARBA" id="ARBA00022574"/>
    </source>
</evidence>
<evidence type="ECO:0000256" key="3">
    <source>
        <dbReference type="PROSITE-ProRule" id="PRU00221"/>
    </source>
</evidence>
<protein>
    <recommendedName>
        <fullName evidence="4">Immunoglobulin domain-containing protein</fullName>
    </recommendedName>
</protein>
<reference evidence="5 6" key="1">
    <citation type="submission" date="2012-05" db="EMBL/GenBank/DDBJ databases">
        <title>Recombination and specialization in a pathogen metapopulation.</title>
        <authorList>
            <person name="Gardiner A."/>
            <person name="Kemen E."/>
            <person name="Schultz-Larsen T."/>
            <person name="MacLean D."/>
            <person name="Van Oosterhout C."/>
            <person name="Jones J.D.G."/>
        </authorList>
    </citation>
    <scope>NUCLEOTIDE SEQUENCE [LARGE SCALE GENOMIC DNA]</scope>
    <source>
        <strain evidence="5 6">Ac Nc2</strain>
    </source>
</reference>
<dbReference type="InterPro" id="IPR019775">
    <property type="entry name" value="WD40_repeat_CS"/>
</dbReference>
<proteinExistence type="predicted"/>
<sequence>MHNTHTALLIRKCSRTTKLTLFVGLNTWTERTTICSGEPGYRAIFPGTLVLASGAITDLGFFIQDYLPVIIKVLGRTLGQHGFAESSRGLCDFVKLLGDVGSNQTDPGILQDLIALRKVLTPTGKWVANDRELEDKKEHTRKEELPDHLFETVEDNVRNELTQDTHVNSDKAAAQNVTPVIVSSPPRKLVVSKGDRVRLEVRAKHTRSCQWFCNGKVVCQDLREKAMRRQPNVLIIPSFGKHLIGDYTCRCSNGKSYRETTSCHVTLAKFHATQVATLNLSGQPHCDLMMVSLYPSRGANCVPIKATALCLRGSLCFYEQNDFSKLHWLTVNEHSKVDTIERLRCISLDENSNLMILAKSSEIILTSLELLRPNSCHSEKDISEEDRSSSTVCVNVLRHVALRPSCPESSSNDLRTNSIQFVQFIARGNFILVSDMYGTILIYSVDKILKSIETACIHQIHFSNQKVCGLHGSAHAPLFTVCFDGTNQVKVFEIRKRRNFSDINPNQYSLMLCQKIQLKLNATSAFLDDYGFHIAVEEYSCLKSWLSIHSLRKRPMQGSSAICGSRKRIFAHDGRISTIKWLTQWSGWVDLLVSAGCSDGYVRFWDFERNTCLYQFNLHERGISRFQVRTDGLFYCLLYKENQVTLIRLKAWKKLHKTRLRQKYDTAAKTIHQVWKGFCVRRQIRP</sequence>
<evidence type="ECO:0000313" key="6">
    <source>
        <dbReference type="Proteomes" id="UP000053237"/>
    </source>
</evidence>
<dbReference type="InterPro" id="IPR036322">
    <property type="entry name" value="WD40_repeat_dom_sf"/>
</dbReference>
<dbReference type="InParanoid" id="A0A024GNW7"/>
<dbReference type="EMBL" id="CAIX01000210">
    <property type="protein sequence ID" value="CCI48240.1"/>
    <property type="molecule type" value="Genomic_DNA"/>
</dbReference>
<dbReference type="InterPro" id="IPR003599">
    <property type="entry name" value="Ig_sub"/>
</dbReference>
<dbReference type="SUPFAM" id="SSF50978">
    <property type="entry name" value="WD40 repeat-like"/>
    <property type="match status" value="1"/>
</dbReference>
<dbReference type="Proteomes" id="UP000053237">
    <property type="component" value="Unassembled WGS sequence"/>
</dbReference>
<name>A0A024GNW7_9STRA</name>
<evidence type="ECO:0000259" key="4">
    <source>
        <dbReference type="SMART" id="SM00409"/>
    </source>
</evidence>
<dbReference type="OrthoDB" id="75738at2759"/>
<evidence type="ECO:0000313" key="5">
    <source>
        <dbReference type="EMBL" id="CCI48240.1"/>
    </source>
</evidence>
<keyword evidence="2" id="KW-0677">Repeat</keyword>
<dbReference type="InterPro" id="IPR001680">
    <property type="entry name" value="WD40_rpt"/>
</dbReference>
<feature type="repeat" description="WD" evidence="3">
    <location>
        <begin position="569"/>
        <end position="615"/>
    </location>
</feature>
<feature type="domain" description="Immunoglobulin" evidence="4">
    <location>
        <begin position="186"/>
        <end position="266"/>
    </location>
</feature>